<name>A0A4Y7PW62_9AGAM</name>
<keyword evidence="2" id="KW-1185">Reference proteome</keyword>
<reference evidence="1 2" key="1">
    <citation type="submission" date="2018-06" db="EMBL/GenBank/DDBJ databases">
        <title>A transcriptomic atlas of mushroom development highlights an independent origin of complex multicellularity.</title>
        <authorList>
            <consortium name="DOE Joint Genome Institute"/>
            <person name="Krizsan K."/>
            <person name="Almasi E."/>
            <person name="Merenyi Z."/>
            <person name="Sahu N."/>
            <person name="Viragh M."/>
            <person name="Koszo T."/>
            <person name="Mondo S."/>
            <person name="Kiss B."/>
            <person name="Balint B."/>
            <person name="Kues U."/>
            <person name="Barry K."/>
            <person name="Hegedus J.C."/>
            <person name="Henrissat B."/>
            <person name="Johnson J."/>
            <person name="Lipzen A."/>
            <person name="Ohm R."/>
            <person name="Nagy I."/>
            <person name="Pangilinan J."/>
            <person name="Yan J."/>
            <person name="Xiong Y."/>
            <person name="Grigoriev I.V."/>
            <person name="Hibbett D.S."/>
            <person name="Nagy L.G."/>
        </authorList>
    </citation>
    <scope>NUCLEOTIDE SEQUENCE [LARGE SCALE GENOMIC DNA]</scope>
    <source>
        <strain evidence="1 2">SZMC22713</strain>
    </source>
</reference>
<dbReference type="OrthoDB" id="550575at2759"/>
<dbReference type="VEuPathDB" id="FungiDB:BD410DRAFT_443672"/>
<sequence>MTDTAVKYSRLLFHALRHLAPSVVDISQFTPLNFLVGSDGKAKIRGPTMRYRITCHADLMDLSGLLEMCDTLHTLHVDIQHANPDLSRLSHFLAGDRQHLGSLRHLRFENCELFPEYQVEKLVRSLLRAGVGDGLQSLEIVSSKTISEDFLLGLGEEVGDRLKWTS</sequence>
<evidence type="ECO:0000313" key="1">
    <source>
        <dbReference type="EMBL" id="TDL19276.1"/>
    </source>
</evidence>
<evidence type="ECO:0000313" key="2">
    <source>
        <dbReference type="Proteomes" id="UP000294933"/>
    </source>
</evidence>
<proteinExistence type="predicted"/>
<dbReference type="AlphaFoldDB" id="A0A4Y7PW62"/>
<protein>
    <recommendedName>
        <fullName evidence="3">RNI-like protein</fullName>
    </recommendedName>
</protein>
<gene>
    <name evidence="1" type="ORF">BD410DRAFT_443672</name>
</gene>
<evidence type="ECO:0008006" key="3">
    <source>
        <dbReference type="Google" id="ProtNLM"/>
    </source>
</evidence>
<organism evidence="1 2">
    <name type="scientific">Rickenella mellea</name>
    <dbReference type="NCBI Taxonomy" id="50990"/>
    <lineage>
        <taxon>Eukaryota</taxon>
        <taxon>Fungi</taxon>
        <taxon>Dikarya</taxon>
        <taxon>Basidiomycota</taxon>
        <taxon>Agaricomycotina</taxon>
        <taxon>Agaricomycetes</taxon>
        <taxon>Hymenochaetales</taxon>
        <taxon>Rickenellaceae</taxon>
        <taxon>Rickenella</taxon>
    </lineage>
</organism>
<accession>A0A4Y7PW62</accession>
<dbReference type="Proteomes" id="UP000294933">
    <property type="component" value="Unassembled WGS sequence"/>
</dbReference>
<dbReference type="EMBL" id="ML170198">
    <property type="protein sequence ID" value="TDL19276.1"/>
    <property type="molecule type" value="Genomic_DNA"/>
</dbReference>